<proteinExistence type="inferred from homology"/>
<dbReference type="GO" id="GO:0016301">
    <property type="term" value="F:kinase activity"/>
    <property type="evidence" value="ECO:0007669"/>
    <property type="project" value="UniProtKB-KW"/>
</dbReference>
<evidence type="ECO:0000256" key="6">
    <source>
        <dbReference type="ARBA" id="ARBA00022741"/>
    </source>
</evidence>
<evidence type="ECO:0000313" key="15">
    <source>
        <dbReference type="Proteomes" id="UP000269689"/>
    </source>
</evidence>
<dbReference type="GO" id="GO:0005524">
    <property type="term" value="F:ATP binding"/>
    <property type="evidence" value="ECO:0007669"/>
    <property type="project" value="UniProtKB-KW"/>
</dbReference>
<evidence type="ECO:0000256" key="9">
    <source>
        <dbReference type="ARBA" id="ARBA00022909"/>
    </source>
</evidence>
<sequence>MQRDNYSQFAKNRAVFAFGGNLDSSEGGVADTIASAIDTLGYNSIDVTACSKFYQTPCFPEGMGPDYVNLVAIVETTLPPHQLLDVLHRIEAQFQRARGVRWAGRTLDIDILAYENCILPNLEVYTEWRDLPAETQRNATPEQLILPHPRIEDRGFVLIPLCEVWPDWRHPVSGKTAQMLCDALPASEINGIKPL</sequence>
<evidence type="ECO:0000313" key="14">
    <source>
        <dbReference type="EMBL" id="RPE63221.1"/>
    </source>
</evidence>
<keyword evidence="7 14" id="KW-0418">Kinase</keyword>
<feature type="domain" description="7,8-dihydro-6-hydroxymethylpterin-pyrophosphokinase" evidence="13">
    <location>
        <begin position="16"/>
        <end position="166"/>
    </location>
</feature>
<dbReference type="OrthoDB" id="9808041at2"/>
<dbReference type="CDD" id="cd00483">
    <property type="entry name" value="HPPK"/>
    <property type="match status" value="1"/>
</dbReference>
<dbReference type="GO" id="GO:0003848">
    <property type="term" value="F:2-amino-4-hydroxy-6-hydroxymethyldihydropteridine diphosphokinase activity"/>
    <property type="evidence" value="ECO:0007669"/>
    <property type="project" value="UniProtKB-EC"/>
</dbReference>
<keyword evidence="9" id="KW-0289">Folate biosynthesis</keyword>
<dbReference type="AlphaFoldDB" id="A0A3N4U7Z2"/>
<keyword evidence="15" id="KW-1185">Reference proteome</keyword>
<dbReference type="UniPathway" id="UPA00077">
    <property type="reaction ID" value="UER00155"/>
</dbReference>
<dbReference type="GO" id="GO:0046654">
    <property type="term" value="P:tetrahydrofolate biosynthetic process"/>
    <property type="evidence" value="ECO:0007669"/>
    <property type="project" value="UniProtKB-UniPathway"/>
</dbReference>
<evidence type="ECO:0000256" key="3">
    <source>
        <dbReference type="ARBA" id="ARBA00013253"/>
    </source>
</evidence>
<evidence type="ECO:0000256" key="2">
    <source>
        <dbReference type="ARBA" id="ARBA00005810"/>
    </source>
</evidence>
<dbReference type="InterPro" id="IPR035907">
    <property type="entry name" value="Hppk_sf"/>
</dbReference>
<organism evidence="14 15">
    <name type="scientific">Pacificibacter maritimus</name>
    <dbReference type="NCBI Taxonomy" id="762213"/>
    <lineage>
        <taxon>Bacteria</taxon>
        <taxon>Pseudomonadati</taxon>
        <taxon>Pseudomonadota</taxon>
        <taxon>Alphaproteobacteria</taxon>
        <taxon>Rhodobacterales</taxon>
        <taxon>Roseobacteraceae</taxon>
        <taxon>Pacificibacter</taxon>
    </lineage>
</organism>
<dbReference type="PANTHER" id="PTHR43071">
    <property type="entry name" value="2-AMINO-4-HYDROXY-6-HYDROXYMETHYLDIHYDROPTERIDINE PYROPHOSPHOKINASE"/>
    <property type="match status" value="1"/>
</dbReference>
<evidence type="ECO:0000259" key="13">
    <source>
        <dbReference type="Pfam" id="PF01288"/>
    </source>
</evidence>
<gene>
    <name evidence="14" type="ORF">EDD53_2818</name>
</gene>
<dbReference type="Gene3D" id="3.30.70.560">
    <property type="entry name" value="7,8-Dihydro-6-hydroxymethylpterin-pyrophosphokinase HPPK"/>
    <property type="match status" value="1"/>
</dbReference>
<keyword evidence="6" id="KW-0547">Nucleotide-binding</keyword>
<keyword evidence="8" id="KW-0067">ATP-binding</keyword>
<evidence type="ECO:0000256" key="12">
    <source>
        <dbReference type="ARBA" id="ARBA00033413"/>
    </source>
</evidence>
<protein>
    <recommendedName>
        <fullName evidence="4">2-amino-4-hydroxy-6-hydroxymethyldihydropteridine pyrophosphokinase</fullName>
        <ecNumber evidence="3">2.7.6.3</ecNumber>
    </recommendedName>
    <alternativeName>
        <fullName evidence="11">6-hydroxymethyl-7,8-dihydropterin pyrophosphokinase</fullName>
    </alternativeName>
    <alternativeName>
        <fullName evidence="12">7,8-dihydro-6-hydroxymethylpterin-pyrophosphokinase</fullName>
    </alternativeName>
</protein>
<dbReference type="EC" id="2.7.6.3" evidence="3"/>
<evidence type="ECO:0000256" key="7">
    <source>
        <dbReference type="ARBA" id="ARBA00022777"/>
    </source>
</evidence>
<dbReference type="Proteomes" id="UP000269689">
    <property type="component" value="Unassembled WGS sequence"/>
</dbReference>
<evidence type="ECO:0000256" key="11">
    <source>
        <dbReference type="ARBA" id="ARBA00029766"/>
    </source>
</evidence>
<dbReference type="RefSeq" id="WP_123794124.1">
    <property type="nucleotide sequence ID" value="NZ_RKQK01000005.1"/>
</dbReference>
<evidence type="ECO:0000256" key="10">
    <source>
        <dbReference type="ARBA" id="ARBA00029409"/>
    </source>
</evidence>
<accession>A0A3N4U7Z2</accession>
<dbReference type="PANTHER" id="PTHR43071:SF1">
    <property type="entry name" value="2-AMINO-4-HYDROXY-6-HYDROXYMETHYLDIHYDROPTERIDINE PYROPHOSPHOKINASE"/>
    <property type="match status" value="1"/>
</dbReference>
<dbReference type="EMBL" id="RKQK01000005">
    <property type="protein sequence ID" value="RPE63221.1"/>
    <property type="molecule type" value="Genomic_DNA"/>
</dbReference>
<dbReference type="InterPro" id="IPR000550">
    <property type="entry name" value="Hppk"/>
</dbReference>
<comment type="function">
    <text evidence="10">Catalyzes the transfer of pyrophosphate from adenosine triphosphate (ATP) to 6-hydroxymethyl-7,8-dihydropterin, an enzymatic step in folate biosynthesis pathway.</text>
</comment>
<evidence type="ECO:0000256" key="4">
    <source>
        <dbReference type="ARBA" id="ARBA00016218"/>
    </source>
</evidence>
<evidence type="ECO:0000256" key="8">
    <source>
        <dbReference type="ARBA" id="ARBA00022840"/>
    </source>
</evidence>
<comment type="pathway">
    <text evidence="1">Cofactor biosynthesis; tetrahydrofolate biosynthesis; 2-amino-4-hydroxy-6-hydroxymethyl-7,8-dihydropteridine diphosphate from 7,8-dihydroneopterin triphosphate: step 4/4.</text>
</comment>
<name>A0A3N4U7Z2_9RHOB</name>
<dbReference type="GO" id="GO:0046656">
    <property type="term" value="P:folic acid biosynthetic process"/>
    <property type="evidence" value="ECO:0007669"/>
    <property type="project" value="UniProtKB-KW"/>
</dbReference>
<dbReference type="Pfam" id="PF01288">
    <property type="entry name" value="HPPK"/>
    <property type="match status" value="1"/>
</dbReference>
<comment type="similarity">
    <text evidence="2">Belongs to the HPPK family.</text>
</comment>
<comment type="caution">
    <text evidence="14">The sequence shown here is derived from an EMBL/GenBank/DDBJ whole genome shotgun (WGS) entry which is preliminary data.</text>
</comment>
<evidence type="ECO:0000256" key="1">
    <source>
        <dbReference type="ARBA" id="ARBA00005051"/>
    </source>
</evidence>
<dbReference type="NCBIfam" id="TIGR01498">
    <property type="entry name" value="folK"/>
    <property type="match status" value="1"/>
</dbReference>
<keyword evidence="5" id="KW-0808">Transferase</keyword>
<reference evidence="14 15" key="1">
    <citation type="submission" date="2018-11" db="EMBL/GenBank/DDBJ databases">
        <title>Genomic Encyclopedia of Type Strains, Phase IV (KMG-IV): sequencing the most valuable type-strain genomes for metagenomic binning, comparative biology and taxonomic classification.</title>
        <authorList>
            <person name="Goeker M."/>
        </authorList>
    </citation>
    <scope>NUCLEOTIDE SEQUENCE [LARGE SCALE GENOMIC DNA]</scope>
    <source>
        <strain evidence="14 15">DSM 104731</strain>
    </source>
</reference>
<dbReference type="SUPFAM" id="SSF55083">
    <property type="entry name" value="6-hydroxymethyl-7,8-dihydropterin pyrophosphokinase, HPPK"/>
    <property type="match status" value="1"/>
</dbReference>
<evidence type="ECO:0000256" key="5">
    <source>
        <dbReference type="ARBA" id="ARBA00022679"/>
    </source>
</evidence>